<dbReference type="InterPro" id="IPR050263">
    <property type="entry name" value="Bact_Fimbrial_Adh_Pro"/>
</dbReference>
<feature type="domain" description="Fimbrial-type adhesion" evidence="5">
    <location>
        <begin position="42"/>
        <end position="184"/>
    </location>
</feature>
<dbReference type="Proteomes" id="UP000254191">
    <property type="component" value="Unassembled WGS sequence"/>
</dbReference>
<dbReference type="PANTHER" id="PTHR33420">
    <property type="entry name" value="FIMBRIAL SUBUNIT ELFA-RELATED"/>
    <property type="match status" value="1"/>
</dbReference>
<dbReference type="Pfam" id="PF00419">
    <property type="entry name" value="Fimbrial"/>
    <property type="match status" value="1"/>
</dbReference>
<dbReference type="Gene3D" id="2.60.40.1090">
    <property type="entry name" value="Fimbrial-type adhesion domain"/>
    <property type="match status" value="1"/>
</dbReference>
<dbReference type="InterPro" id="IPR036937">
    <property type="entry name" value="Adhesion_dom_fimbrial_sf"/>
</dbReference>
<dbReference type="RefSeq" id="WP_004243220.1">
    <property type="nucleotide sequence ID" value="NZ_CAXOIT010000011.1"/>
</dbReference>
<dbReference type="GO" id="GO:0043709">
    <property type="term" value="P:cell adhesion involved in single-species biofilm formation"/>
    <property type="evidence" value="ECO:0007669"/>
    <property type="project" value="TreeGrafter"/>
</dbReference>
<comment type="similarity">
    <text evidence="2">Belongs to the fimbrial protein family.</text>
</comment>
<evidence type="ECO:0000313" key="6">
    <source>
        <dbReference type="EMBL" id="SUC40396.1"/>
    </source>
</evidence>
<dbReference type="GO" id="GO:0009289">
    <property type="term" value="C:pilus"/>
    <property type="evidence" value="ECO:0007669"/>
    <property type="project" value="UniProtKB-SubCell"/>
</dbReference>
<accession>A0A379GHF3</accession>
<comment type="subcellular location">
    <subcellularLocation>
        <location evidence="1">Fimbrium</location>
    </subcellularLocation>
</comment>
<evidence type="ECO:0000256" key="4">
    <source>
        <dbReference type="ARBA" id="ARBA00023263"/>
    </source>
</evidence>
<proteinExistence type="inferred from homology"/>
<gene>
    <name evidence="6" type="primary">fimF_3</name>
    <name evidence="6" type="ORF">NCTC11938_04692</name>
</gene>
<name>A0A379GHF3_PROMI</name>
<dbReference type="InterPro" id="IPR008966">
    <property type="entry name" value="Adhesion_dom_sf"/>
</dbReference>
<protein>
    <submittedName>
        <fullName evidence="6">Fimbrial subunit</fullName>
    </submittedName>
</protein>
<evidence type="ECO:0000259" key="5">
    <source>
        <dbReference type="Pfam" id="PF00419"/>
    </source>
</evidence>
<evidence type="ECO:0000313" key="7">
    <source>
        <dbReference type="Proteomes" id="UP000254191"/>
    </source>
</evidence>
<sequence length="185" mass="20448">MNELLHTRKIMRFLLWGMLLFSGYTVFFTKDATAELANTNIVIKANIVANTCRVSPDSLNKFVDLGVWGTKDFQQKNTTEPVKFTLNLTDCSIVTSGVKVMFSGDTDSKDSTLFKLAEKNAAQNIGIAILDKNQNKILPGKSSIIYPVETTNNISLDFYAQYIATNKNVVGGSANGEVLFSLEYL</sequence>
<dbReference type="PANTHER" id="PTHR33420:SF3">
    <property type="entry name" value="FIMBRIAL SUBUNIT ELFA"/>
    <property type="match status" value="1"/>
</dbReference>
<reference evidence="6 7" key="1">
    <citation type="submission" date="2018-06" db="EMBL/GenBank/DDBJ databases">
        <authorList>
            <consortium name="Pathogen Informatics"/>
            <person name="Doyle S."/>
        </authorList>
    </citation>
    <scope>NUCLEOTIDE SEQUENCE [LARGE SCALE GENOMIC DNA]</scope>
    <source>
        <strain evidence="6 7">NCTC11938</strain>
    </source>
</reference>
<dbReference type="SUPFAM" id="SSF49401">
    <property type="entry name" value="Bacterial adhesins"/>
    <property type="match status" value="1"/>
</dbReference>
<organism evidence="6 7">
    <name type="scientific">Proteus mirabilis</name>
    <dbReference type="NCBI Taxonomy" id="584"/>
    <lineage>
        <taxon>Bacteria</taxon>
        <taxon>Pseudomonadati</taxon>
        <taxon>Pseudomonadota</taxon>
        <taxon>Gammaproteobacteria</taxon>
        <taxon>Enterobacterales</taxon>
        <taxon>Morganellaceae</taxon>
        <taxon>Proteus</taxon>
    </lineage>
</organism>
<dbReference type="InterPro" id="IPR000259">
    <property type="entry name" value="Adhesion_dom_fimbrial"/>
</dbReference>
<dbReference type="AlphaFoldDB" id="A0A379GHF3"/>
<dbReference type="EMBL" id="UGTS01000006">
    <property type="protein sequence ID" value="SUC40396.1"/>
    <property type="molecule type" value="Genomic_DNA"/>
</dbReference>
<keyword evidence="3" id="KW-0732">Signal</keyword>
<evidence type="ECO:0000256" key="1">
    <source>
        <dbReference type="ARBA" id="ARBA00004561"/>
    </source>
</evidence>
<keyword evidence="4" id="KW-0281">Fimbrium</keyword>
<evidence type="ECO:0000256" key="2">
    <source>
        <dbReference type="ARBA" id="ARBA00006671"/>
    </source>
</evidence>
<evidence type="ECO:0000256" key="3">
    <source>
        <dbReference type="ARBA" id="ARBA00022729"/>
    </source>
</evidence>